<dbReference type="AlphaFoldDB" id="Q6ILX4"/>
<reference evidence="2" key="1">
    <citation type="journal article" date="2003" name="Genome Biol.">
        <title>An integrated gene annotation and transcriptional profiling approach towards the full gene content of the Drosophila genome.</title>
        <authorList>
            <person name="Hild M."/>
            <person name="Beckmann B."/>
            <person name="Haas S.A."/>
            <person name="Koch B."/>
            <person name="Solovyev V."/>
            <person name="Busold C."/>
            <person name="Fellenberg K."/>
            <person name="Boutros M."/>
            <person name="Vingron M."/>
            <person name="Sauer F."/>
            <person name="Hoheisel J.D."/>
            <person name="Paro R."/>
        </authorList>
    </citation>
    <scope>NUCLEOTIDE SEQUENCE</scope>
</reference>
<gene>
    <name evidence="2" type="ORF">HDC08157</name>
</gene>
<feature type="compositionally biased region" description="Polar residues" evidence="1">
    <location>
        <begin position="10"/>
        <end position="21"/>
    </location>
</feature>
<organism evidence="2">
    <name type="scientific">Drosophila melanogaster</name>
    <name type="common">Fruit fly</name>
    <dbReference type="NCBI Taxonomy" id="7227"/>
    <lineage>
        <taxon>Eukaryota</taxon>
        <taxon>Metazoa</taxon>
        <taxon>Ecdysozoa</taxon>
        <taxon>Arthropoda</taxon>
        <taxon>Hexapoda</taxon>
        <taxon>Insecta</taxon>
        <taxon>Pterygota</taxon>
        <taxon>Neoptera</taxon>
        <taxon>Endopterygota</taxon>
        <taxon>Diptera</taxon>
        <taxon>Brachycera</taxon>
        <taxon>Muscomorpha</taxon>
        <taxon>Ephydroidea</taxon>
        <taxon>Drosophilidae</taxon>
        <taxon>Drosophila</taxon>
        <taxon>Sophophora</taxon>
    </lineage>
</organism>
<evidence type="ECO:0000313" key="2">
    <source>
        <dbReference type="EMBL" id="DAA02738.1"/>
    </source>
</evidence>
<dbReference type="EMBL" id="BK001892">
    <property type="protein sequence ID" value="DAA02738.1"/>
    <property type="molecule type" value="Genomic_DNA"/>
</dbReference>
<name>Q6ILX4_DROME</name>
<proteinExistence type="predicted"/>
<accession>Q6ILX4</accession>
<evidence type="ECO:0000256" key="1">
    <source>
        <dbReference type="SAM" id="MobiDB-lite"/>
    </source>
</evidence>
<sequence>MDRREVKSCSWGSRNNGSRATGSPHFEFELTAQWATRTPHKMGQKASTDLGQLGLCLNYFRAKDNPFFGSSQPPGSDIDFRRQNISRLSHFENPTTFATLSPVYFDYHFRGGGESFLISPASLKSCRKFRLEKFWTRMRPRTRPTMMMIHQGQGLLDLLFMAYIPF</sequence>
<feature type="region of interest" description="Disordered" evidence="1">
    <location>
        <begin position="1"/>
        <end position="23"/>
    </location>
</feature>
<protein>
    <submittedName>
        <fullName evidence="2">HDC08157</fullName>
    </submittedName>
</protein>